<reference evidence="3" key="1">
    <citation type="journal article" date="2023" name="Mol. Phylogenet. Evol.">
        <title>Genome-scale phylogeny and comparative genomics of the fungal order Sordariales.</title>
        <authorList>
            <person name="Hensen N."/>
            <person name="Bonometti L."/>
            <person name="Westerberg I."/>
            <person name="Brannstrom I.O."/>
            <person name="Guillou S."/>
            <person name="Cros-Aarteil S."/>
            <person name="Calhoun S."/>
            <person name="Haridas S."/>
            <person name="Kuo A."/>
            <person name="Mondo S."/>
            <person name="Pangilinan J."/>
            <person name="Riley R."/>
            <person name="LaButti K."/>
            <person name="Andreopoulos B."/>
            <person name="Lipzen A."/>
            <person name="Chen C."/>
            <person name="Yan M."/>
            <person name="Daum C."/>
            <person name="Ng V."/>
            <person name="Clum A."/>
            <person name="Steindorff A."/>
            <person name="Ohm R.A."/>
            <person name="Martin F."/>
            <person name="Silar P."/>
            <person name="Natvig D.O."/>
            <person name="Lalanne C."/>
            <person name="Gautier V."/>
            <person name="Ament-Velasquez S.L."/>
            <person name="Kruys A."/>
            <person name="Hutchinson M.I."/>
            <person name="Powell A.J."/>
            <person name="Barry K."/>
            <person name="Miller A.N."/>
            <person name="Grigoriev I.V."/>
            <person name="Debuchy R."/>
            <person name="Gladieux P."/>
            <person name="Hiltunen Thoren M."/>
            <person name="Johannesson H."/>
        </authorList>
    </citation>
    <scope>NUCLEOTIDE SEQUENCE [LARGE SCALE GENOMIC DNA]</scope>
    <source>
        <strain evidence="3">CBS 284.82</strain>
    </source>
</reference>
<evidence type="ECO:0000313" key="2">
    <source>
        <dbReference type="EMBL" id="KAK4035438.1"/>
    </source>
</evidence>
<evidence type="ECO:0000313" key="3">
    <source>
        <dbReference type="Proteomes" id="UP001303115"/>
    </source>
</evidence>
<gene>
    <name evidence="2" type="ORF">C8A01DRAFT_17858</name>
</gene>
<organism evidence="2 3">
    <name type="scientific">Parachaetomium inaequale</name>
    <dbReference type="NCBI Taxonomy" id="2588326"/>
    <lineage>
        <taxon>Eukaryota</taxon>
        <taxon>Fungi</taxon>
        <taxon>Dikarya</taxon>
        <taxon>Ascomycota</taxon>
        <taxon>Pezizomycotina</taxon>
        <taxon>Sordariomycetes</taxon>
        <taxon>Sordariomycetidae</taxon>
        <taxon>Sordariales</taxon>
        <taxon>Chaetomiaceae</taxon>
        <taxon>Parachaetomium</taxon>
    </lineage>
</organism>
<feature type="compositionally biased region" description="Basic and acidic residues" evidence="1">
    <location>
        <begin position="479"/>
        <end position="489"/>
    </location>
</feature>
<sequence length="527" mass="59673">MASSSARGSAPAGPRPLFGVEIEIYVKLLPAVEQMMYQRAMHAPHTLPLYWSTWDWTLENGQGELRRKEDQRTRVGHAIKGIIDATLGPNNGWSCESDASLKEWQLTEPPDARKWWGIEIISPPMSVSKQWQEEIETVFDVVGKTFDFWTNECCACHVHVSPGPTKSTKYTMPQLVKVAKGAYFWEDALCDLLPPERRHNRYANPNYTAYATDDYHAVPDDGWGPVWASLSTLAQSGQAWFVQALKGGPGPNETRYISTNFDPLARLGTVELRRQAGVASAQTTIHRVLLAVTLHVSALRYNFAAQSRRTNYPEGEELIRELAGCIKQLPETCKGSRFVAWLKWCEESYANGRFFSERQINARERSLRAGAPAVPEAPRSGPAGGASRRPATPTRGPRAPTPREQPVVREPARAPVRIPIRPAPQPRAPSPPRRRDESPVRRPLARRPTTRNESPPRRPRRPLIARDDSPERRPRRPPVARDDSPERRPLQRRPRRQESQSSGGRPAVVYDNYVDQTRYQHQERYGY</sequence>
<feature type="compositionally biased region" description="Pro residues" evidence="1">
    <location>
        <begin position="421"/>
        <end position="431"/>
    </location>
</feature>
<comment type="caution">
    <text evidence="2">The sequence shown here is derived from an EMBL/GenBank/DDBJ whole genome shotgun (WGS) entry which is preliminary data.</text>
</comment>
<dbReference type="Proteomes" id="UP001303115">
    <property type="component" value="Unassembled WGS sequence"/>
</dbReference>
<keyword evidence="3" id="KW-1185">Reference proteome</keyword>
<evidence type="ECO:0000256" key="1">
    <source>
        <dbReference type="SAM" id="MobiDB-lite"/>
    </source>
</evidence>
<feature type="compositionally biased region" description="Basic and acidic residues" evidence="1">
    <location>
        <begin position="518"/>
        <end position="527"/>
    </location>
</feature>
<protein>
    <submittedName>
        <fullName evidence="2">Amidoligase enzyme-domain-containing protein</fullName>
    </submittedName>
</protein>
<accession>A0AAN6PEW2</accession>
<name>A0AAN6PEW2_9PEZI</name>
<proteinExistence type="predicted"/>
<feature type="region of interest" description="Disordered" evidence="1">
    <location>
        <begin position="366"/>
        <end position="527"/>
    </location>
</feature>
<feature type="compositionally biased region" description="Low complexity" evidence="1">
    <location>
        <begin position="386"/>
        <end position="398"/>
    </location>
</feature>
<dbReference type="AlphaFoldDB" id="A0AAN6PEW2"/>
<dbReference type="EMBL" id="MU854443">
    <property type="protein sequence ID" value="KAK4035438.1"/>
    <property type="molecule type" value="Genomic_DNA"/>
</dbReference>
<dbReference type="Pfam" id="PF12224">
    <property type="entry name" value="Amidoligase_2"/>
    <property type="match status" value="1"/>
</dbReference>
<dbReference type="PANTHER" id="PTHR36847">
    <property type="entry name" value="AMIDOLIGASE ENZYME"/>
    <property type="match status" value="1"/>
</dbReference>
<dbReference type="PANTHER" id="PTHR36847:SF1">
    <property type="entry name" value="AMIDOLIGASE ENZYME"/>
    <property type="match status" value="1"/>
</dbReference>
<dbReference type="InterPro" id="IPR022025">
    <property type="entry name" value="Amidoligase_2"/>
</dbReference>